<dbReference type="AlphaFoldDB" id="A0A1I7TU38"/>
<proteinExistence type="predicted"/>
<accession>A0A1I7TU38</accession>
<evidence type="ECO:0000256" key="1">
    <source>
        <dbReference type="SAM" id="SignalP"/>
    </source>
</evidence>
<sequence length="141" mass="16398">MRSLFLLLITVSVSNGCLKTRNFNECGCIDYKLLSMNQIRLLNPELADRFKDGILTIPRFSYPNCTNIEIECARGAGDKRTLLRTNWPEGGMIYRVDMDSYPKVSLLWFDVECDRKTHEWRYTVVDNDQNIVTEHVVCHAF</sequence>
<evidence type="ECO:0000313" key="2">
    <source>
        <dbReference type="Proteomes" id="UP000095282"/>
    </source>
</evidence>
<dbReference type="WBParaSite" id="Csp11.Scaffold629.g11799.t1">
    <property type="protein sequence ID" value="Csp11.Scaffold629.g11799.t1"/>
    <property type="gene ID" value="Csp11.Scaffold629.g11799"/>
</dbReference>
<evidence type="ECO:0000313" key="3">
    <source>
        <dbReference type="WBParaSite" id="Csp11.Scaffold629.g11799.t1"/>
    </source>
</evidence>
<feature type="signal peptide" evidence="1">
    <location>
        <begin position="1"/>
        <end position="16"/>
    </location>
</feature>
<dbReference type="Proteomes" id="UP000095282">
    <property type="component" value="Unplaced"/>
</dbReference>
<feature type="chain" id="PRO_5009307947" evidence="1">
    <location>
        <begin position="17"/>
        <end position="141"/>
    </location>
</feature>
<reference evidence="3" key="1">
    <citation type="submission" date="2016-11" db="UniProtKB">
        <authorList>
            <consortium name="WormBaseParasite"/>
        </authorList>
    </citation>
    <scope>IDENTIFICATION</scope>
</reference>
<organism evidence="2 3">
    <name type="scientific">Caenorhabditis tropicalis</name>
    <dbReference type="NCBI Taxonomy" id="1561998"/>
    <lineage>
        <taxon>Eukaryota</taxon>
        <taxon>Metazoa</taxon>
        <taxon>Ecdysozoa</taxon>
        <taxon>Nematoda</taxon>
        <taxon>Chromadorea</taxon>
        <taxon>Rhabditida</taxon>
        <taxon>Rhabditina</taxon>
        <taxon>Rhabditomorpha</taxon>
        <taxon>Rhabditoidea</taxon>
        <taxon>Rhabditidae</taxon>
        <taxon>Peloderinae</taxon>
        <taxon>Caenorhabditis</taxon>
    </lineage>
</organism>
<dbReference type="eggNOG" id="ENOG502TJY6">
    <property type="taxonomic scope" value="Eukaryota"/>
</dbReference>
<keyword evidence="2" id="KW-1185">Reference proteome</keyword>
<keyword evidence="1" id="KW-0732">Signal</keyword>
<name>A0A1I7TU38_9PELO</name>
<protein>
    <submittedName>
        <fullName evidence="3">Candidate secreted effector protein</fullName>
    </submittedName>
</protein>